<dbReference type="Pfam" id="PF04857">
    <property type="entry name" value="CAF1"/>
    <property type="match status" value="1"/>
</dbReference>
<evidence type="ECO:0000256" key="3">
    <source>
        <dbReference type="ARBA" id="ARBA00004123"/>
    </source>
</evidence>
<keyword evidence="15" id="KW-0804">Transcription</keyword>
<evidence type="ECO:0000256" key="13">
    <source>
        <dbReference type="ARBA" id="ARBA00022884"/>
    </source>
</evidence>
<dbReference type="GO" id="GO:0004535">
    <property type="term" value="F:poly(A)-specific ribonuclease activity"/>
    <property type="evidence" value="ECO:0007669"/>
    <property type="project" value="UniProtKB-EC"/>
</dbReference>
<keyword evidence="9" id="KW-0540">Nuclease</keyword>
<dbReference type="InterPro" id="IPR039637">
    <property type="entry name" value="CNOT7/CNOT8/Pop2"/>
</dbReference>
<dbReference type="OrthoDB" id="981779at2759"/>
<organism evidence="19 20">
    <name type="scientific">Gossypium gossypioides</name>
    <name type="common">Mexican cotton</name>
    <name type="synonym">Selera gossypioides</name>
    <dbReference type="NCBI Taxonomy" id="34282"/>
    <lineage>
        <taxon>Eukaryota</taxon>
        <taxon>Viridiplantae</taxon>
        <taxon>Streptophyta</taxon>
        <taxon>Embryophyta</taxon>
        <taxon>Tracheophyta</taxon>
        <taxon>Spermatophyta</taxon>
        <taxon>Magnoliopsida</taxon>
        <taxon>eudicotyledons</taxon>
        <taxon>Gunneridae</taxon>
        <taxon>Pentapetalae</taxon>
        <taxon>rosids</taxon>
        <taxon>malvids</taxon>
        <taxon>Malvales</taxon>
        <taxon>Malvaceae</taxon>
        <taxon>Malvoideae</taxon>
        <taxon>Gossypium</taxon>
    </lineage>
</organism>
<protein>
    <recommendedName>
        <fullName evidence="7">poly(A)-specific ribonuclease</fullName>
        <ecNumber evidence="7">3.1.13.4</ecNumber>
    </recommendedName>
</protein>
<keyword evidence="14" id="KW-0805">Transcription regulation</keyword>
<evidence type="ECO:0000256" key="8">
    <source>
        <dbReference type="ARBA" id="ARBA00022490"/>
    </source>
</evidence>
<feature type="non-terminal residue" evidence="19">
    <location>
        <position position="316"/>
    </location>
</feature>
<dbReference type="GO" id="GO:0003723">
    <property type="term" value="F:RNA binding"/>
    <property type="evidence" value="ECO:0007669"/>
    <property type="project" value="UniProtKB-KW"/>
</dbReference>
<gene>
    <name evidence="19" type="ORF">Gogos_021129</name>
</gene>
<evidence type="ECO:0000256" key="10">
    <source>
        <dbReference type="ARBA" id="ARBA00022723"/>
    </source>
</evidence>
<dbReference type="InterPro" id="IPR012337">
    <property type="entry name" value="RNaseH-like_sf"/>
</dbReference>
<evidence type="ECO:0000256" key="5">
    <source>
        <dbReference type="ARBA" id="ARBA00008372"/>
    </source>
</evidence>
<dbReference type="InterPro" id="IPR036397">
    <property type="entry name" value="RNaseH_sf"/>
</dbReference>
<comment type="subunit">
    <text evidence="6">Component of the CCR4-NOT complex, at least composed of CRR4 and CAF1 proteins.</text>
</comment>
<comment type="function">
    <text evidence="17">Ubiquitous transcription factor required for a diverse set of processes. It is a component of the CCR4 complex involved in the control of gene expression.</text>
</comment>
<keyword evidence="12" id="KW-0269">Exonuclease</keyword>
<reference evidence="19 20" key="1">
    <citation type="journal article" date="2019" name="Genome Biol. Evol.">
        <title>Insights into the evolution of the New World diploid cottons (Gossypium, subgenus Houzingenia) based on genome sequencing.</title>
        <authorList>
            <person name="Grover C.E."/>
            <person name="Arick M.A. 2nd"/>
            <person name="Thrash A."/>
            <person name="Conover J.L."/>
            <person name="Sanders W.S."/>
            <person name="Peterson D.G."/>
            <person name="Frelichowski J.E."/>
            <person name="Scheffler J.A."/>
            <person name="Scheffler B.E."/>
            <person name="Wendel J.F."/>
        </authorList>
    </citation>
    <scope>NUCLEOTIDE SEQUENCE [LARGE SCALE GENOMIC DNA]</scope>
    <source>
        <strain evidence="19">5</strain>
        <tissue evidence="19">Leaf</tissue>
    </source>
</reference>
<comment type="similarity">
    <text evidence="5">Belongs to the CAF1 family.</text>
</comment>
<comment type="caution">
    <text evidence="19">The sequence shown here is derived from an EMBL/GenBank/DDBJ whole genome shotgun (WGS) entry which is preliminary data.</text>
</comment>
<evidence type="ECO:0000256" key="16">
    <source>
        <dbReference type="ARBA" id="ARBA00023242"/>
    </source>
</evidence>
<evidence type="ECO:0000313" key="19">
    <source>
        <dbReference type="EMBL" id="MBA0754312.1"/>
    </source>
</evidence>
<comment type="catalytic activity">
    <reaction evidence="1">
        <text>Exonucleolytic cleavage of poly(A) to 5'-AMP.</text>
        <dbReference type="EC" id="3.1.13.4"/>
    </reaction>
</comment>
<evidence type="ECO:0000256" key="11">
    <source>
        <dbReference type="ARBA" id="ARBA00022801"/>
    </source>
</evidence>
<keyword evidence="16" id="KW-0539">Nucleus</keyword>
<name>A0A7J9D0R0_GOSGO</name>
<dbReference type="GO" id="GO:0005634">
    <property type="term" value="C:nucleus"/>
    <property type="evidence" value="ECO:0007669"/>
    <property type="project" value="UniProtKB-SubCell"/>
</dbReference>
<dbReference type="EMBL" id="JABEZY010260934">
    <property type="protein sequence ID" value="MBA0754312.1"/>
    <property type="molecule type" value="Genomic_DNA"/>
</dbReference>
<evidence type="ECO:0000256" key="6">
    <source>
        <dbReference type="ARBA" id="ARBA00011757"/>
    </source>
</evidence>
<dbReference type="GO" id="GO:0030014">
    <property type="term" value="C:CCR4-NOT complex"/>
    <property type="evidence" value="ECO:0007669"/>
    <property type="project" value="InterPro"/>
</dbReference>
<proteinExistence type="inferred from homology"/>
<evidence type="ECO:0000256" key="4">
    <source>
        <dbReference type="ARBA" id="ARBA00004496"/>
    </source>
</evidence>
<evidence type="ECO:0000256" key="7">
    <source>
        <dbReference type="ARBA" id="ARBA00012161"/>
    </source>
</evidence>
<evidence type="ECO:0000256" key="12">
    <source>
        <dbReference type="ARBA" id="ARBA00022839"/>
    </source>
</evidence>
<evidence type="ECO:0000256" key="17">
    <source>
        <dbReference type="ARBA" id="ARBA00025148"/>
    </source>
</evidence>
<evidence type="ECO:0000313" key="20">
    <source>
        <dbReference type="Proteomes" id="UP000593579"/>
    </source>
</evidence>
<dbReference type="EC" id="3.1.13.4" evidence="7"/>
<evidence type="ECO:0000256" key="14">
    <source>
        <dbReference type="ARBA" id="ARBA00023015"/>
    </source>
</evidence>
<evidence type="ECO:0000256" key="15">
    <source>
        <dbReference type="ARBA" id="ARBA00023163"/>
    </source>
</evidence>
<keyword evidence="8" id="KW-0963">Cytoplasm</keyword>
<keyword evidence="11" id="KW-0378">Hydrolase</keyword>
<evidence type="ECO:0000256" key="18">
    <source>
        <dbReference type="SAM" id="MobiDB-lite"/>
    </source>
</evidence>
<evidence type="ECO:0000256" key="1">
    <source>
        <dbReference type="ARBA" id="ARBA00001663"/>
    </source>
</evidence>
<dbReference type="GO" id="GO:0005737">
    <property type="term" value="C:cytoplasm"/>
    <property type="evidence" value="ECO:0007669"/>
    <property type="project" value="UniProtKB-SubCell"/>
</dbReference>
<evidence type="ECO:0000256" key="2">
    <source>
        <dbReference type="ARBA" id="ARBA00001968"/>
    </source>
</evidence>
<comment type="cofactor">
    <cofactor evidence="2">
        <name>a divalent metal cation</name>
        <dbReference type="ChEBI" id="CHEBI:60240"/>
    </cofactor>
</comment>
<keyword evidence="10" id="KW-0479">Metal-binding</keyword>
<feature type="region of interest" description="Disordered" evidence="18">
    <location>
        <begin position="251"/>
        <end position="290"/>
    </location>
</feature>
<accession>A0A7J9D0R0</accession>
<dbReference type="Gene3D" id="3.30.420.10">
    <property type="entry name" value="Ribonuclease H-like superfamily/Ribonuclease H"/>
    <property type="match status" value="1"/>
</dbReference>
<sequence length="316" mass="35988">MSISGNKSVVVRWVFAEDLNSELSLIKAAILRYSFVFIDTEFPGTIFKPNKQVIREGNPVTNCHYMKSNVDALQIIQLSLSLSDAQGNLLDFDSPFSYIWEFNFKDFDINQDRYASNSIELLKRQGINFEKNKEKGIDSKDFAKKLWDYGLVFNCYDLKNSYSKLTAFASSLIRGSIGLFLRLQHFRPQAHLQVLGAARQIMKKFHANPSVQIESKDLPDIEVGDLDARQTSLKGSSPNIQLAARNCFILEDPPDDKKEQTGSESVVNDAGHQDARMSKIQKTKASRRTSPPQFWIRQLHPATMLTKMLKLLFLKK</sequence>
<comment type="subcellular location">
    <subcellularLocation>
        <location evidence="4">Cytoplasm</location>
    </subcellularLocation>
    <subcellularLocation>
        <location evidence="3">Nucleus</location>
    </subcellularLocation>
</comment>
<evidence type="ECO:0000256" key="9">
    <source>
        <dbReference type="ARBA" id="ARBA00022722"/>
    </source>
</evidence>
<dbReference type="GO" id="GO:0046872">
    <property type="term" value="F:metal ion binding"/>
    <property type="evidence" value="ECO:0007669"/>
    <property type="project" value="UniProtKB-KW"/>
</dbReference>
<dbReference type="PANTHER" id="PTHR10797">
    <property type="entry name" value="CCR4-NOT TRANSCRIPTION COMPLEX SUBUNIT"/>
    <property type="match status" value="1"/>
</dbReference>
<dbReference type="InterPro" id="IPR006941">
    <property type="entry name" value="RNase_CAF1"/>
</dbReference>
<dbReference type="Proteomes" id="UP000593579">
    <property type="component" value="Unassembled WGS sequence"/>
</dbReference>
<keyword evidence="20" id="KW-1185">Reference proteome</keyword>
<dbReference type="SUPFAM" id="SSF53098">
    <property type="entry name" value="Ribonuclease H-like"/>
    <property type="match status" value="1"/>
</dbReference>
<dbReference type="AlphaFoldDB" id="A0A7J9D0R0"/>
<keyword evidence="13" id="KW-0694">RNA-binding</keyword>